<reference evidence="9" key="1">
    <citation type="submission" date="2013-12" db="EMBL/GenBank/DDBJ databases">
        <authorList>
            <person name="Genoscope - CEA"/>
        </authorList>
    </citation>
    <scope>NUCLEOTIDE SEQUENCE</scope>
    <source>
        <strain evidence="9">CBS 1993</strain>
    </source>
</reference>
<comment type="similarity">
    <text evidence="6">Belongs to the major facilitator superfamily. CAR1 family.</text>
</comment>
<name>W6MR95_9ASCO</name>
<dbReference type="STRING" id="1382522.W6MR95"/>
<evidence type="ECO:0000259" key="8">
    <source>
        <dbReference type="PROSITE" id="PS50850"/>
    </source>
</evidence>
<feature type="transmembrane region" description="Helical" evidence="7">
    <location>
        <begin position="74"/>
        <end position="94"/>
    </location>
</feature>
<evidence type="ECO:0000313" key="10">
    <source>
        <dbReference type="Proteomes" id="UP000019384"/>
    </source>
</evidence>
<dbReference type="InterPro" id="IPR011701">
    <property type="entry name" value="MFS"/>
</dbReference>
<dbReference type="PANTHER" id="PTHR23502">
    <property type="entry name" value="MAJOR FACILITATOR SUPERFAMILY"/>
    <property type="match status" value="1"/>
</dbReference>
<keyword evidence="2" id="KW-0813">Transport</keyword>
<protein>
    <recommendedName>
        <fullName evidence="8">Major facilitator superfamily (MFS) profile domain-containing protein</fullName>
    </recommendedName>
</protein>
<comment type="subcellular location">
    <subcellularLocation>
        <location evidence="1">Membrane</location>
        <topology evidence="1">Multi-pass membrane protein</topology>
    </subcellularLocation>
</comment>
<feature type="transmembrane region" description="Helical" evidence="7">
    <location>
        <begin position="34"/>
        <end position="54"/>
    </location>
</feature>
<feature type="domain" description="Major facilitator superfamily (MFS) profile" evidence="8">
    <location>
        <begin position="36"/>
        <end position="481"/>
    </location>
</feature>
<feature type="transmembrane region" description="Helical" evidence="7">
    <location>
        <begin position="429"/>
        <end position="449"/>
    </location>
</feature>
<keyword evidence="5 7" id="KW-0472">Membrane</keyword>
<evidence type="ECO:0000256" key="4">
    <source>
        <dbReference type="ARBA" id="ARBA00022989"/>
    </source>
</evidence>
<feature type="transmembrane region" description="Helical" evidence="7">
    <location>
        <begin position="360"/>
        <end position="383"/>
    </location>
</feature>
<feature type="transmembrane region" description="Helical" evidence="7">
    <location>
        <begin position="274"/>
        <end position="297"/>
    </location>
</feature>
<dbReference type="Gene3D" id="1.20.1720.10">
    <property type="entry name" value="Multidrug resistance protein D"/>
    <property type="match status" value="1"/>
</dbReference>
<organism evidence="9 10">
    <name type="scientific">Kuraishia capsulata CBS 1993</name>
    <dbReference type="NCBI Taxonomy" id="1382522"/>
    <lineage>
        <taxon>Eukaryota</taxon>
        <taxon>Fungi</taxon>
        <taxon>Dikarya</taxon>
        <taxon>Ascomycota</taxon>
        <taxon>Saccharomycotina</taxon>
        <taxon>Pichiomycetes</taxon>
        <taxon>Pichiales</taxon>
        <taxon>Pichiaceae</taxon>
        <taxon>Kuraishia</taxon>
    </lineage>
</organism>
<proteinExistence type="inferred from homology"/>
<dbReference type="InterPro" id="IPR036259">
    <property type="entry name" value="MFS_trans_sf"/>
</dbReference>
<dbReference type="EMBL" id="HG793130">
    <property type="protein sequence ID" value="CDK29251.1"/>
    <property type="molecule type" value="Genomic_DNA"/>
</dbReference>
<dbReference type="GO" id="GO:0005886">
    <property type="term" value="C:plasma membrane"/>
    <property type="evidence" value="ECO:0007669"/>
    <property type="project" value="TreeGrafter"/>
</dbReference>
<keyword evidence="10" id="KW-1185">Reference proteome</keyword>
<dbReference type="PROSITE" id="PS50850">
    <property type="entry name" value="MFS"/>
    <property type="match status" value="1"/>
</dbReference>
<feature type="transmembrane region" description="Helical" evidence="7">
    <location>
        <begin position="191"/>
        <end position="210"/>
    </location>
</feature>
<evidence type="ECO:0000313" key="9">
    <source>
        <dbReference type="EMBL" id="CDK29251.1"/>
    </source>
</evidence>
<dbReference type="Gene3D" id="1.20.1250.20">
    <property type="entry name" value="MFS general substrate transporter like domains"/>
    <property type="match status" value="1"/>
</dbReference>
<reference evidence="9" key="2">
    <citation type="submission" date="2014-02" db="EMBL/GenBank/DDBJ databases">
        <title>Complete DNA sequence of /Kuraishia capsulata/ illustrates novel genomic features among budding yeasts (/Saccharomycotina/).</title>
        <authorList>
            <person name="Morales L."/>
            <person name="Noel B."/>
            <person name="Porcel B."/>
            <person name="Marcet-Houben M."/>
            <person name="Hullo M-F."/>
            <person name="Sacerdot C."/>
            <person name="Tekaia F."/>
            <person name="Leh-Louis V."/>
            <person name="Despons L."/>
            <person name="Khanna V."/>
            <person name="Aury J-M."/>
            <person name="Barbe V."/>
            <person name="Couloux A."/>
            <person name="Labadie K."/>
            <person name="Pelletier E."/>
            <person name="Souciet J-L."/>
            <person name="Boekhout T."/>
            <person name="Gabaldon T."/>
            <person name="Wincker P."/>
            <person name="Dujon B."/>
        </authorList>
    </citation>
    <scope>NUCLEOTIDE SEQUENCE</scope>
    <source>
        <strain evidence="9">CBS 1993</strain>
    </source>
</reference>
<evidence type="ECO:0000256" key="5">
    <source>
        <dbReference type="ARBA" id="ARBA00023136"/>
    </source>
</evidence>
<feature type="transmembrane region" description="Helical" evidence="7">
    <location>
        <begin position="461"/>
        <end position="478"/>
    </location>
</feature>
<dbReference type="GO" id="GO:0022857">
    <property type="term" value="F:transmembrane transporter activity"/>
    <property type="evidence" value="ECO:0007669"/>
    <property type="project" value="InterPro"/>
</dbReference>
<dbReference type="InterPro" id="IPR020846">
    <property type="entry name" value="MFS_dom"/>
</dbReference>
<dbReference type="OrthoDB" id="440553at2759"/>
<dbReference type="Proteomes" id="UP000019384">
    <property type="component" value="Unassembled WGS sequence"/>
</dbReference>
<dbReference type="Pfam" id="PF07690">
    <property type="entry name" value="MFS_1"/>
    <property type="match status" value="1"/>
</dbReference>
<dbReference type="RefSeq" id="XP_022461239.1">
    <property type="nucleotide sequence ID" value="XM_022600415.1"/>
</dbReference>
<evidence type="ECO:0000256" key="3">
    <source>
        <dbReference type="ARBA" id="ARBA00022692"/>
    </source>
</evidence>
<evidence type="ECO:0000256" key="6">
    <source>
        <dbReference type="ARBA" id="ARBA00038347"/>
    </source>
</evidence>
<evidence type="ECO:0000256" key="7">
    <source>
        <dbReference type="SAM" id="Phobius"/>
    </source>
</evidence>
<feature type="transmembrane region" description="Helical" evidence="7">
    <location>
        <begin position="389"/>
        <end position="417"/>
    </location>
</feature>
<keyword evidence="4 7" id="KW-1133">Transmembrane helix</keyword>
<feature type="transmembrane region" description="Helical" evidence="7">
    <location>
        <begin position="101"/>
        <end position="119"/>
    </location>
</feature>
<feature type="transmembrane region" description="Helical" evidence="7">
    <location>
        <begin position="309"/>
        <end position="332"/>
    </location>
</feature>
<keyword evidence="3 7" id="KW-0812">Transmembrane</keyword>
<gene>
    <name evidence="9" type="ORF">KUCA_T00005239001</name>
</gene>
<dbReference type="HOGENOM" id="CLU_008455_8_4_1"/>
<dbReference type="GeneID" id="34522627"/>
<evidence type="ECO:0000256" key="1">
    <source>
        <dbReference type="ARBA" id="ARBA00004141"/>
    </source>
</evidence>
<dbReference type="AlphaFoldDB" id="W6MR95"/>
<dbReference type="SUPFAM" id="SSF103473">
    <property type="entry name" value="MFS general substrate transporter"/>
    <property type="match status" value="1"/>
</dbReference>
<accession>W6MR95</accession>
<sequence>MNEDKALEQQDGEDTASTVEAAPVYSIYTQKEKYAITLLVSLIGIFSTLSSPIYLPVLPTLERKFGVGEKQMNVSVVLYSVFQGIAPSLMSNLADRYGRRITFALCLILYIGADIGLALNNSFAGLLVLRCVQAAGVASTISVSSGVVADITERENRGGFVGINQGIQLIGQAFGGLLGGLLDTGFGWRGIFWFLTIAAGAVWLITHVLVPETNRAIVGNGSNAPKQFRWISYAPILFLPTFKKRLANPEPSTIVPRRLLNPLDSLLILKNPTIMLVMLPVSVLSTCWIMMLTTLSLSLNQYYNYTTLQVGLCYLPSGVGGVCGSVTAGRFADWNYRRLYRKYTVRSQDPDEQKAPFDALLARVQVVMGPAMLTPFFLIMFGWCIDKVVHVATVCVSSFFTSFFGIMSIGTSMTILIDLFPNRASAAAACLNLCRCLLSALGIGVLAYMTDSMTVGGCYSLLAGVALLSSLTYFYILANTRRLTAATH</sequence>
<dbReference type="PANTHER" id="PTHR23502:SF51">
    <property type="entry name" value="QUINIDINE RESISTANCE PROTEIN 1-RELATED"/>
    <property type="match status" value="1"/>
</dbReference>
<evidence type="ECO:0000256" key="2">
    <source>
        <dbReference type="ARBA" id="ARBA00022448"/>
    </source>
</evidence>